<feature type="region of interest" description="Jag_N domain" evidence="6">
    <location>
        <begin position="5"/>
        <end position="55"/>
    </location>
</feature>
<dbReference type="AlphaFoldDB" id="A0A1M5ANX5"/>
<dbReference type="InterPro" id="IPR038008">
    <property type="entry name" value="Jag_KH"/>
</dbReference>
<comment type="domain">
    <text evidence="6">Has an N-terminal Jag-N domain and 2 RNA-binding domains (KH and R3H).</text>
</comment>
<comment type="subcellular location">
    <subcellularLocation>
        <location evidence="6">Cytoplasm</location>
    </subcellularLocation>
</comment>
<dbReference type="SMART" id="SM00393">
    <property type="entry name" value="R3H"/>
    <property type="match status" value="1"/>
</dbReference>
<organism evidence="8 9">
    <name type="scientific">Caldanaerobius fijiensis DSM 17918</name>
    <dbReference type="NCBI Taxonomy" id="1121256"/>
    <lineage>
        <taxon>Bacteria</taxon>
        <taxon>Bacillati</taxon>
        <taxon>Bacillota</taxon>
        <taxon>Clostridia</taxon>
        <taxon>Thermoanaerobacterales</taxon>
        <taxon>Thermoanaerobacteraceae</taxon>
        <taxon>Caldanaerobius</taxon>
    </lineage>
</organism>
<reference evidence="8 9" key="1">
    <citation type="submission" date="2016-11" db="EMBL/GenBank/DDBJ databases">
        <authorList>
            <person name="Jaros S."/>
            <person name="Januszkiewicz K."/>
            <person name="Wedrychowicz H."/>
        </authorList>
    </citation>
    <scope>NUCLEOTIDE SEQUENCE [LARGE SCALE GENOMIC DNA]</scope>
    <source>
        <strain evidence="8 9">DSM 17918</strain>
    </source>
</reference>
<dbReference type="EMBL" id="FQVH01000018">
    <property type="protein sequence ID" value="SHF31961.1"/>
    <property type="molecule type" value="Genomic_DNA"/>
</dbReference>
<keyword evidence="9" id="KW-1185">Reference proteome</keyword>
<dbReference type="HAMAP" id="MF_00867">
    <property type="entry name" value="KhpB"/>
    <property type="match status" value="1"/>
</dbReference>
<dbReference type="Proteomes" id="UP000184088">
    <property type="component" value="Unassembled WGS sequence"/>
</dbReference>
<dbReference type="GO" id="GO:0008360">
    <property type="term" value="P:regulation of cell shape"/>
    <property type="evidence" value="ECO:0007669"/>
    <property type="project" value="UniProtKB-KW"/>
</dbReference>
<dbReference type="NCBIfam" id="NF041568">
    <property type="entry name" value="Jag_EloR"/>
    <property type="match status" value="1"/>
</dbReference>
<comment type="subunit">
    <text evidence="6">Forms a complex with KhpA.</text>
</comment>
<feature type="domain" description="R3H" evidence="7">
    <location>
        <begin position="140"/>
        <end position="205"/>
    </location>
</feature>
<dbReference type="Pfam" id="PF14804">
    <property type="entry name" value="Jag_N"/>
    <property type="match status" value="1"/>
</dbReference>
<dbReference type="Gene3D" id="3.30.300.20">
    <property type="match status" value="1"/>
</dbReference>
<dbReference type="PROSITE" id="PS51061">
    <property type="entry name" value="R3H"/>
    <property type="match status" value="1"/>
</dbReference>
<dbReference type="InterPro" id="IPR032782">
    <property type="entry name" value="KhpB_N"/>
</dbReference>
<keyword evidence="4 6" id="KW-0143">Chaperone</keyword>
<dbReference type="InterPro" id="IPR036867">
    <property type="entry name" value="R3H_dom_sf"/>
</dbReference>
<dbReference type="InterPro" id="IPR039247">
    <property type="entry name" value="KhpB"/>
</dbReference>
<dbReference type="GO" id="GO:0071555">
    <property type="term" value="P:cell wall organization"/>
    <property type="evidence" value="ECO:0007669"/>
    <property type="project" value="UniProtKB-KW"/>
</dbReference>
<sequence length="205" mass="23398">MIVVERSGKSVDEAVNRVLKEYNVDKENVIVEVLETGNKGFLGILGNKQARVKVMIKTPLDYVKDFLDKTIEKMNLEVSYELKQEGDLIKADFTGYNVGLLIGKRGENLDSLQYLCNLVANKFSNGKHVRVLLDAENYRSKREESLRQLAYRMAKKVVETGRNIALEPMSSYERKIIHLALQDNPDVETYSLGEEPYRKVIIALK</sequence>
<evidence type="ECO:0000256" key="2">
    <source>
        <dbReference type="ARBA" id="ARBA00022884"/>
    </source>
</evidence>
<comment type="function">
    <text evidence="6">A probable RNA chaperone. Forms a complex with KhpA which binds to cellular RNA and controls its expression. Plays a role in peptidoglycan (PG) homeostasis and cell length regulation.</text>
</comment>
<evidence type="ECO:0000256" key="4">
    <source>
        <dbReference type="ARBA" id="ARBA00023186"/>
    </source>
</evidence>
<evidence type="ECO:0000256" key="6">
    <source>
        <dbReference type="HAMAP-Rule" id="MF_00867"/>
    </source>
</evidence>
<evidence type="ECO:0000256" key="5">
    <source>
        <dbReference type="ARBA" id="ARBA00023316"/>
    </source>
</evidence>
<dbReference type="PANTHER" id="PTHR35800:SF1">
    <property type="entry name" value="RNA-BINDING PROTEIN KHPB"/>
    <property type="match status" value="1"/>
</dbReference>
<evidence type="ECO:0000256" key="3">
    <source>
        <dbReference type="ARBA" id="ARBA00022960"/>
    </source>
</evidence>
<dbReference type="SUPFAM" id="SSF82708">
    <property type="entry name" value="R3H domain"/>
    <property type="match status" value="1"/>
</dbReference>
<dbReference type="GO" id="GO:0003723">
    <property type="term" value="F:RNA binding"/>
    <property type="evidence" value="ECO:0007669"/>
    <property type="project" value="UniProtKB-UniRule"/>
</dbReference>
<dbReference type="Gene3D" id="3.30.1370.50">
    <property type="entry name" value="R3H-like domain"/>
    <property type="match status" value="1"/>
</dbReference>
<comment type="similarity">
    <text evidence="6">Belongs to the KhpB RNA-binding protein family.</text>
</comment>
<dbReference type="CDD" id="cd02414">
    <property type="entry name" value="KH-II_Jag"/>
    <property type="match status" value="1"/>
</dbReference>
<proteinExistence type="inferred from homology"/>
<dbReference type="InterPro" id="IPR038247">
    <property type="entry name" value="Jag_N_dom_sf"/>
</dbReference>
<protein>
    <recommendedName>
        <fullName evidence="6">RNA-binding protein KhpB</fullName>
    </recommendedName>
    <alternativeName>
        <fullName evidence="6">RNA-binding protein EloR</fullName>
    </alternativeName>
</protein>
<name>A0A1M5ANX5_9THEO</name>
<keyword evidence="1 6" id="KW-0963">Cytoplasm</keyword>
<dbReference type="STRING" id="1121256.SAMN02746089_01685"/>
<dbReference type="PANTHER" id="PTHR35800">
    <property type="entry name" value="PROTEIN JAG"/>
    <property type="match status" value="1"/>
</dbReference>
<keyword evidence="5 6" id="KW-0961">Cell wall biogenesis/degradation</keyword>
<dbReference type="CDD" id="cd02644">
    <property type="entry name" value="R3H_jag"/>
    <property type="match status" value="1"/>
</dbReference>
<dbReference type="OrthoDB" id="9794483at2"/>
<dbReference type="Pfam" id="PF01424">
    <property type="entry name" value="R3H"/>
    <property type="match status" value="1"/>
</dbReference>
<evidence type="ECO:0000259" key="7">
    <source>
        <dbReference type="PROSITE" id="PS51061"/>
    </source>
</evidence>
<dbReference type="Pfam" id="PF13083">
    <property type="entry name" value="KH_KhpA-B"/>
    <property type="match status" value="1"/>
</dbReference>
<dbReference type="InterPro" id="IPR034079">
    <property type="entry name" value="R3H_KhpB"/>
</dbReference>
<accession>A0A1M5ANX5</accession>
<dbReference type="SMART" id="SM01245">
    <property type="entry name" value="Jag_N"/>
    <property type="match status" value="1"/>
</dbReference>
<dbReference type="Gene3D" id="3.30.30.80">
    <property type="entry name" value="probable RNA-binding protein from clostridium symbiosum atcc 14940"/>
    <property type="match status" value="1"/>
</dbReference>
<dbReference type="RefSeq" id="WP_073343951.1">
    <property type="nucleotide sequence ID" value="NZ_FQVH01000018.1"/>
</dbReference>
<dbReference type="InterPro" id="IPR001374">
    <property type="entry name" value="R3H_dom"/>
</dbReference>
<keyword evidence="3 6" id="KW-0133">Cell shape</keyword>
<evidence type="ECO:0000256" key="1">
    <source>
        <dbReference type="ARBA" id="ARBA00022490"/>
    </source>
</evidence>
<dbReference type="InterPro" id="IPR015946">
    <property type="entry name" value="KH_dom-like_a/b"/>
</dbReference>
<evidence type="ECO:0000313" key="9">
    <source>
        <dbReference type="Proteomes" id="UP000184088"/>
    </source>
</evidence>
<dbReference type="GO" id="GO:0009252">
    <property type="term" value="P:peptidoglycan biosynthetic process"/>
    <property type="evidence" value="ECO:0007669"/>
    <property type="project" value="UniProtKB-UniRule"/>
</dbReference>
<gene>
    <name evidence="6" type="primary">khpB</name>
    <name evidence="6" type="synonym">eloR</name>
    <name evidence="8" type="ORF">SAMN02746089_01685</name>
</gene>
<evidence type="ECO:0000313" key="8">
    <source>
        <dbReference type="EMBL" id="SHF31961.1"/>
    </source>
</evidence>
<keyword evidence="2 6" id="KW-0694">RNA-binding</keyword>
<dbReference type="GO" id="GO:0005737">
    <property type="term" value="C:cytoplasm"/>
    <property type="evidence" value="ECO:0007669"/>
    <property type="project" value="UniProtKB-SubCell"/>
</dbReference>